<dbReference type="InterPro" id="IPR002539">
    <property type="entry name" value="MaoC-like_dom"/>
</dbReference>
<dbReference type="Pfam" id="PF01575">
    <property type="entry name" value="MaoC_dehydratas"/>
    <property type="match status" value="1"/>
</dbReference>
<dbReference type="OrthoDB" id="9801625at2"/>
<dbReference type="EMBL" id="SDGZ01000006">
    <property type="protein sequence ID" value="TYC50673.1"/>
    <property type="molecule type" value="Genomic_DNA"/>
</dbReference>
<dbReference type="CDD" id="cd03449">
    <property type="entry name" value="R_hydratase"/>
    <property type="match status" value="1"/>
</dbReference>
<dbReference type="SUPFAM" id="SSF54637">
    <property type="entry name" value="Thioesterase/thiol ester dehydrase-isomerase"/>
    <property type="match status" value="1"/>
</dbReference>
<dbReference type="PANTHER" id="PTHR43437">
    <property type="entry name" value="HYDROXYACYL-THIOESTER DEHYDRATASE TYPE 2, MITOCHONDRIAL-RELATED"/>
    <property type="match status" value="1"/>
</dbReference>
<dbReference type="Gene3D" id="3.10.129.10">
    <property type="entry name" value="Hotdog Thioesterase"/>
    <property type="match status" value="1"/>
</dbReference>
<evidence type="ECO:0000313" key="3">
    <source>
        <dbReference type="EMBL" id="TYC50673.1"/>
    </source>
</evidence>
<dbReference type="GO" id="GO:0006633">
    <property type="term" value="P:fatty acid biosynthetic process"/>
    <property type="evidence" value="ECO:0007669"/>
    <property type="project" value="InterPro"/>
</dbReference>
<dbReference type="PRINTS" id="PR01483">
    <property type="entry name" value="FASYNTHASE"/>
</dbReference>
<feature type="domain" description="MaoC-like" evidence="2">
    <location>
        <begin position="19"/>
        <end position="113"/>
    </location>
</feature>
<keyword evidence="1" id="KW-0456">Lyase</keyword>
<proteinExistence type="predicted"/>
<dbReference type="Proteomes" id="UP000371977">
    <property type="component" value="Unassembled WGS sequence"/>
</dbReference>
<dbReference type="GO" id="GO:0019171">
    <property type="term" value="F:(3R)-hydroxyacyl-[acyl-carrier-protein] dehydratase activity"/>
    <property type="evidence" value="ECO:0007669"/>
    <property type="project" value="TreeGrafter"/>
</dbReference>
<reference evidence="3 4" key="1">
    <citation type="submission" date="2019-01" db="EMBL/GenBank/DDBJ databases">
        <title>Weissella sp. nov., a novel lactic acid bacterium isolated from animal feces.</title>
        <authorList>
            <person name="Wang L.-T."/>
        </authorList>
    </citation>
    <scope>NUCLEOTIDE SEQUENCE [LARGE SCALE GENOMIC DNA]</scope>
    <source>
        <strain evidence="3 4">8H-2</strain>
    </source>
</reference>
<evidence type="ECO:0000259" key="2">
    <source>
        <dbReference type="Pfam" id="PF01575"/>
    </source>
</evidence>
<dbReference type="InterPro" id="IPR050965">
    <property type="entry name" value="UPF0336/Enoyl-CoA_hydratase"/>
</dbReference>
<evidence type="ECO:0000256" key="1">
    <source>
        <dbReference type="ARBA" id="ARBA00023239"/>
    </source>
</evidence>
<protein>
    <submittedName>
        <fullName evidence="3">MaoC family dehydratase</fullName>
    </submittedName>
</protein>
<dbReference type="AlphaFoldDB" id="A0A6C2CBH2"/>
<accession>A0A6C2CBH2</accession>
<dbReference type="PANTHER" id="PTHR43437:SF3">
    <property type="entry name" value="HYDROXYACYL-THIOESTER DEHYDRATASE TYPE 2, MITOCHONDRIAL"/>
    <property type="match status" value="1"/>
</dbReference>
<name>A0A6C2CBH2_9LACO</name>
<dbReference type="RefSeq" id="WP_148621873.1">
    <property type="nucleotide sequence ID" value="NZ_SDGZ01000006.1"/>
</dbReference>
<dbReference type="InterPro" id="IPR029069">
    <property type="entry name" value="HotDog_dom_sf"/>
</dbReference>
<organism evidence="3 4">
    <name type="scientific">Weissella muntiaci</name>
    <dbReference type="NCBI Taxonomy" id="2508881"/>
    <lineage>
        <taxon>Bacteria</taxon>
        <taxon>Bacillati</taxon>
        <taxon>Bacillota</taxon>
        <taxon>Bacilli</taxon>
        <taxon>Lactobacillales</taxon>
        <taxon>Lactobacillaceae</taxon>
        <taxon>Weissella</taxon>
    </lineage>
</organism>
<gene>
    <name evidence="3" type="ORF">ESZ50_01685</name>
</gene>
<dbReference type="GO" id="GO:0005835">
    <property type="term" value="C:fatty acid synthase complex"/>
    <property type="evidence" value="ECO:0007669"/>
    <property type="project" value="InterPro"/>
</dbReference>
<dbReference type="FunFam" id="3.10.129.10:FF:000042">
    <property type="entry name" value="MaoC domain protein dehydratase"/>
    <property type="match status" value="1"/>
</dbReference>
<dbReference type="GO" id="GO:0004312">
    <property type="term" value="F:fatty acid synthase activity"/>
    <property type="evidence" value="ECO:0007669"/>
    <property type="project" value="InterPro"/>
</dbReference>
<evidence type="ECO:0000313" key="4">
    <source>
        <dbReference type="Proteomes" id="UP000371977"/>
    </source>
</evidence>
<sequence>MSDYTNVKTSELVIGMSKEISKQVSEADVQGFAEVTGDHNPAHTDEAYAETTPFKTRIAHGMLGAGLISAVLGMHLPGPGTIYLGQDLKFQKPIHFGDVITAKVTLSELTPKKHFTIATFDTVVTNQDGEIVTTGTATVIPPEG</sequence>
<dbReference type="InterPro" id="IPR003965">
    <property type="entry name" value="Fatty_acid_synthase"/>
</dbReference>
<keyword evidence="4" id="KW-1185">Reference proteome</keyword>
<comment type="caution">
    <text evidence="3">The sequence shown here is derived from an EMBL/GenBank/DDBJ whole genome shotgun (WGS) entry which is preliminary data.</text>
</comment>